<accession>A0A6H0XYB1</accession>
<dbReference type="EMBL" id="CP051141">
    <property type="protein sequence ID" value="QIW99577.1"/>
    <property type="molecule type" value="Genomic_DNA"/>
</dbReference>
<evidence type="ECO:0000256" key="1">
    <source>
        <dbReference type="SAM" id="MobiDB-lite"/>
    </source>
</evidence>
<keyword evidence="3" id="KW-1185">Reference proteome</keyword>
<proteinExistence type="predicted"/>
<evidence type="ECO:0000313" key="3">
    <source>
        <dbReference type="Proteomes" id="UP000503462"/>
    </source>
</evidence>
<reference evidence="2 3" key="1">
    <citation type="journal article" date="2016" name="Sci. Rep.">
        <title>Peltaster fructicola genome reveals evolution from an invasive phytopathogen to an ectophytic parasite.</title>
        <authorList>
            <person name="Xu C."/>
            <person name="Chen H."/>
            <person name="Gleason M.L."/>
            <person name="Xu J.R."/>
            <person name="Liu H."/>
            <person name="Zhang R."/>
            <person name="Sun G."/>
        </authorList>
    </citation>
    <scope>NUCLEOTIDE SEQUENCE [LARGE SCALE GENOMIC DNA]</scope>
    <source>
        <strain evidence="2 3">LNHT1506</strain>
    </source>
</reference>
<gene>
    <name evidence="2" type="ORF">AMS68_005095</name>
</gene>
<feature type="compositionally biased region" description="Polar residues" evidence="1">
    <location>
        <begin position="1"/>
        <end position="16"/>
    </location>
</feature>
<dbReference type="Proteomes" id="UP000503462">
    <property type="component" value="Chromosome 3"/>
</dbReference>
<protein>
    <submittedName>
        <fullName evidence="2">Uncharacterized protein</fullName>
    </submittedName>
</protein>
<sequence length="128" mass="14649">MPYQYSPGSSTWSPGQQRYGWQVSGSDGGPRWSGGKGREIRFHSQGPEAERRYDARYTYKNRDTGKTVLVDRQHNRDWARELDSLNRLEASMQRGFSWVPCANVDCGGDETFYVMEEPCQACWDAGAR</sequence>
<feature type="region of interest" description="Disordered" evidence="1">
    <location>
        <begin position="1"/>
        <end position="49"/>
    </location>
</feature>
<dbReference type="AlphaFoldDB" id="A0A6H0XYB1"/>
<feature type="compositionally biased region" description="Basic and acidic residues" evidence="1">
    <location>
        <begin position="36"/>
        <end position="49"/>
    </location>
</feature>
<feature type="compositionally biased region" description="Gly residues" evidence="1">
    <location>
        <begin position="26"/>
        <end position="35"/>
    </location>
</feature>
<evidence type="ECO:0000313" key="2">
    <source>
        <dbReference type="EMBL" id="QIW99577.1"/>
    </source>
</evidence>
<organism evidence="2 3">
    <name type="scientific">Peltaster fructicola</name>
    <dbReference type="NCBI Taxonomy" id="286661"/>
    <lineage>
        <taxon>Eukaryota</taxon>
        <taxon>Fungi</taxon>
        <taxon>Dikarya</taxon>
        <taxon>Ascomycota</taxon>
        <taxon>Pezizomycotina</taxon>
        <taxon>Dothideomycetes</taxon>
        <taxon>Dothideomycetes incertae sedis</taxon>
        <taxon>Peltaster</taxon>
    </lineage>
</organism>
<name>A0A6H0XYB1_9PEZI</name>